<evidence type="ECO:0000256" key="8">
    <source>
        <dbReference type="ARBA" id="ARBA00022801"/>
    </source>
</evidence>
<dbReference type="Pfam" id="PF00004">
    <property type="entry name" value="AAA"/>
    <property type="match status" value="1"/>
</dbReference>
<keyword evidence="12 15" id="KW-0482">Metalloprotease</keyword>
<evidence type="ECO:0000256" key="14">
    <source>
        <dbReference type="ARBA" id="ARBA00061570"/>
    </source>
</evidence>
<evidence type="ECO:0000256" key="7">
    <source>
        <dbReference type="ARBA" id="ARBA00022741"/>
    </source>
</evidence>
<dbReference type="PANTHER" id="PTHR23076:SF97">
    <property type="entry name" value="ATP-DEPENDENT ZINC METALLOPROTEASE YME1L1"/>
    <property type="match status" value="1"/>
</dbReference>
<keyword evidence="17" id="KW-0175">Coiled coil</keyword>
<dbReference type="SUPFAM" id="SSF52540">
    <property type="entry name" value="P-loop containing nucleoside triphosphate hydrolases"/>
    <property type="match status" value="1"/>
</dbReference>
<evidence type="ECO:0000256" key="16">
    <source>
        <dbReference type="RuleBase" id="RU003651"/>
    </source>
</evidence>
<dbReference type="GO" id="GO:0005886">
    <property type="term" value="C:plasma membrane"/>
    <property type="evidence" value="ECO:0007669"/>
    <property type="project" value="UniProtKB-SubCell"/>
</dbReference>
<evidence type="ECO:0000256" key="4">
    <source>
        <dbReference type="ARBA" id="ARBA00022670"/>
    </source>
</evidence>
<keyword evidence="13 15" id="KW-0472">Membrane</keyword>
<dbReference type="InterPro" id="IPR041569">
    <property type="entry name" value="AAA_lid_3"/>
</dbReference>
<evidence type="ECO:0000256" key="13">
    <source>
        <dbReference type="ARBA" id="ARBA00023136"/>
    </source>
</evidence>
<dbReference type="InterPro" id="IPR037219">
    <property type="entry name" value="Peptidase_M41-like"/>
</dbReference>
<dbReference type="EMBL" id="SJPV01000005">
    <property type="protein sequence ID" value="TWU37190.1"/>
    <property type="molecule type" value="Genomic_DNA"/>
</dbReference>
<evidence type="ECO:0000256" key="1">
    <source>
        <dbReference type="ARBA" id="ARBA00004370"/>
    </source>
</evidence>
<comment type="similarity">
    <text evidence="14 15">In the central section; belongs to the AAA ATPase family.</text>
</comment>
<proteinExistence type="inferred from homology"/>
<reference evidence="20 21" key="1">
    <citation type="submission" date="2019-02" db="EMBL/GenBank/DDBJ databases">
        <title>Deep-cultivation of Planctomycetes and their phenomic and genomic characterization uncovers novel biology.</title>
        <authorList>
            <person name="Wiegand S."/>
            <person name="Jogler M."/>
            <person name="Boedeker C."/>
            <person name="Pinto D."/>
            <person name="Vollmers J."/>
            <person name="Rivas-Marin E."/>
            <person name="Kohn T."/>
            <person name="Peeters S.H."/>
            <person name="Heuer A."/>
            <person name="Rast P."/>
            <person name="Oberbeckmann S."/>
            <person name="Bunk B."/>
            <person name="Jeske O."/>
            <person name="Meyerdierks A."/>
            <person name="Storesund J.E."/>
            <person name="Kallscheuer N."/>
            <person name="Luecker S."/>
            <person name="Lage O.M."/>
            <person name="Pohl T."/>
            <person name="Merkel B.J."/>
            <person name="Hornburger P."/>
            <person name="Mueller R.-W."/>
            <person name="Bruemmer F."/>
            <person name="Labrenz M."/>
            <person name="Spormann A.M."/>
            <person name="Op Den Camp H."/>
            <person name="Overmann J."/>
            <person name="Amann R."/>
            <person name="Jetten M.S.M."/>
            <person name="Mascher T."/>
            <person name="Medema M.H."/>
            <person name="Devos D.P."/>
            <person name="Kaster A.-K."/>
            <person name="Ovreas L."/>
            <person name="Rohde M."/>
            <person name="Galperin M.Y."/>
            <person name="Jogler C."/>
        </authorList>
    </citation>
    <scope>NUCLEOTIDE SEQUENCE [LARGE SCALE GENOMIC DNA]</scope>
    <source>
        <strain evidence="20 21">Poly41</strain>
    </source>
</reference>
<dbReference type="InterPro" id="IPR000642">
    <property type="entry name" value="Peptidase_M41"/>
</dbReference>
<organism evidence="20 21">
    <name type="scientific">Novipirellula artificiosorum</name>
    <dbReference type="NCBI Taxonomy" id="2528016"/>
    <lineage>
        <taxon>Bacteria</taxon>
        <taxon>Pseudomonadati</taxon>
        <taxon>Planctomycetota</taxon>
        <taxon>Planctomycetia</taxon>
        <taxon>Pirellulales</taxon>
        <taxon>Pirellulaceae</taxon>
        <taxon>Novipirellula</taxon>
    </lineage>
</organism>
<dbReference type="RefSeq" id="WP_146527464.1">
    <property type="nucleotide sequence ID" value="NZ_SJPV01000005.1"/>
</dbReference>
<dbReference type="FunFam" id="1.20.58.760:FF:000001">
    <property type="entry name" value="ATP-dependent zinc metalloprotease FtsH"/>
    <property type="match status" value="1"/>
</dbReference>
<dbReference type="InterPro" id="IPR011546">
    <property type="entry name" value="Pept_M41_FtsH_extracell"/>
</dbReference>
<protein>
    <recommendedName>
        <fullName evidence="15">ATP-dependent zinc metalloprotease FtsH</fullName>
        <ecNumber evidence="15">3.4.24.-</ecNumber>
    </recommendedName>
</protein>
<dbReference type="Pfam" id="PF06480">
    <property type="entry name" value="FtsH_ext"/>
    <property type="match status" value="1"/>
</dbReference>
<evidence type="ECO:0000313" key="20">
    <source>
        <dbReference type="EMBL" id="TWU37190.1"/>
    </source>
</evidence>
<evidence type="ECO:0000256" key="3">
    <source>
        <dbReference type="ARBA" id="ARBA00022475"/>
    </source>
</evidence>
<dbReference type="SUPFAM" id="SSF140990">
    <property type="entry name" value="FtsH protease domain-like"/>
    <property type="match status" value="1"/>
</dbReference>
<comment type="similarity">
    <text evidence="2 15">In the C-terminal section; belongs to the peptidase M41 family.</text>
</comment>
<gene>
    <name evidence="20" type="primary">ftsH_1</name>
    <name evidence="15" type="synonym">ftsH</name>
    <name evidence="20" type="ORF">Poly41_33170</name>
</gene>
<dbReference type="GO" id="GO:0004222">
    <property type="term" value="F:metalloendopeptidase activity"/>
    <property type="evidence" value="ECO:0007669"/>
    <property type="project" value="InterPro"/>
</dbReference>
<comment type="subunit">
    <text evidence="15">Homohexamer.</text>
</comment>
<keyword evidence="10 15" id="KW-0067">ATP-binding</keyword>
<comment type="similarity">
    <text evidence="16">Belongs to the AAA ATPase family.</text>
</comment>
<keyword evidence="8 15" id="KW-0378">Hydrolase</keyword>
<evidence type="ECO:0000256" key="5">
    <source>
        <dbReference type="ARBA" id="ARBA00022692"/>
    </source>
</evidence>
<dbReference type="AlphaFoldDB" id="A0A5C6DK28"/>
<dbReference type="OrthoDB" id="9809379at2"/>
<dbReference type="GO" id="GO:0030163">
    <property type="term" value="P:protein catabolic process"/>
    <property type="evidence" value="ECO:0007669"/>
    <property type="project" value="UniProtKB-UniRule"/>
</dbReference>
<keyword evidence="4 15" id="KW-0645">Protease</keyword>
<dbReference type="SMART" id="SM00382">
    <property type="entry name" value="AAA"/>
    <property type="match status" value="1"/>
</dbReference>
<dbReference type="FunFam" id="3.40.50.300:FF:000001">
    <property type="entry name" value="ATP-dependent zinc metalloprotease FtsH"/>
    <property type="match status" value="1"/>
</dbReference>
<keyword evidence="7 15" id="KW-0547">Nucleotide-binding</keyword>
<dbReference type="NCBIfam" id="TIGR01241">
    <property type="entry name" value="FtsH_fam"/>
    <property type="match status" value="1"/>
</dbReference>
<evidence type="ECO:0000256" key="17">
    <source>
        <dbReference type="SAM" id="Coils"/>
    </source>
</evidence>
<dbReference type="GO" id="GO:0005524">
    <property type="term" value="F:ATP binding"/>
    <property type="evidence" value="ECO:0007669"/>
    <property type="project" value="UniProtKB-UniRule"/>
</dbReference>
<dbReference type="GO" id="GO:0004176">
    <property type="term" value="F:ATP-dependent peptidase activity"/>
    <property type="evidence" value="ECO:0007669"/>
    <property type="project" value="InterPro"/>
</dbReference>
<evidence type="ECO:0000256" key="9">
    <source>
        <dbReference type="ARBA" id="ARBA00022833"/>
    </source>
</evidence>
<keyword evidence="9 15" id="KW-0862">Zinc</keyword>
<keyword evidence="5 15" id="KW-0812">Transmembrane</keyword>
<feature type="binding site" evidence="15">
    <location>
        <begin position="240"/>
        <end position="247"/>
    </location>
    <ligand>
        <name>ATP</name>
        <dbReference type="ChEBI" id="CHEBI:30616"/>
    </ligand>
</feature>
<feature type="domain" description="AAA+ ATPase" evidence="19">
    <location>
        <begin position="232"/>
        <end position="371"/>
    </location>
</feature>
<evidence type="ECO:0000256" key="12">
    <source>
        <dbReference type="ARBA" id="ARBA00023049"/>
    </source>
</evidence>
<dbReference type="InterPro" id="IPR005936">
    <property type="entry name" value="FtsH"/>
</dbReference>
<comment type="subcellular location">
    <subcellularLocation>
        <location evidence="15">Cell membrane</location>
        <topology evidence="15">Multi-pass membrane protein</topology>
        <orientation evidence="15">Cytoplasmic side</orientation>
    </subcellularLocation>
    <subcellularLocation>
        <location evidence="1">Membrane</location>
    </subcellularLocation>
</comment>
<evidence type="ECO:0000259" key="19">
    <source>
        <dbReference type="SMART" id="SM00382"/>
    </source>
</evidence>
<comment type="cofactor">
    <cofactor evidence="15">
        <name>Zn(2+)</name>
        <dbReference type="ChEBI" id="CHEBI:29105"/>
    </cofactor>
    <text evidence="15">Binds 1 zinc ion per subunit.</text>
</comment>
<dbReference type="Gene3D" id="1.10.8.60">
    <property type="match status" value="1"/>
</dbReference>
<feature type="binding site" evidence="15">
    <location>
        <position position="465"/>
    </location>
    <ligand>
        <name>Zn(2+)</name>
        <dbReference type="ChEBI" id="CHEBI:29105"/>
        <note>catalytic</note>
    </ligand>
</feature>
<dbReference type="Proteomes" id="UP000319143">
    <property type="component" value="Unassembled WGS sequence"/>
</dbReference>
<dbReference type="PANTHER" id="PTHR23076">
    <property type="entry name" value="METALLOPROTEASE M41 FTSH"/>
    <property type="match status" value="1"/>
</dbReference>
<feature type="binding site" evidence="15">
    <location>
        <position position="461"/>
    </location>
    <ligand>
        <name>Zn(2+)</name>
        <dbReference type="ChEBI" id="CHEBI:29105"/>
        <note>catalytic</note>
    </ligand>
</feature>
<dbReference type="PROSITE" id="PS00674">
    <property type="entry name" value="AAA"/>
    <property type="match status" value="1"/>
</dbReference>
<dbReference type="InterPro" id="IPR003959">
    <property type="entry name" value="ATPase_AAA_core"/>
</dbReference>
<dbReference type="Gene3D" id="1.20.58.760">
    <property type="entry name" value="Peptidase M41"/>
    <property type="match status" value="1"/>
</dbReference>
<dbReference type="GO" id="GO:0016887">
    <property type="term" value="F:ATP hydrolysis activity"/>
    <property type="evidence" value="ECO:0007669"/>
    <property type="project" value="UniProtKB-UniRule"/>
</dbReference>
<feature type="region of interest" description="Disordered" evidence="18">
    <location>
        <begin position="648"/>
        <end position="685"/>
    </location>
</feature>
<feature type="transmembrane region" description="Helical" evidence="15">
    <location>
        <begin position="145"/>
        <end position="166"/>
    </location>
</feature>
<dbReference type="InterPro" id="IPR027417">
    <property type="entry name" value="P-loop_NTPase"/>
</dbReference>
<keyword evidence="21" id="KW-1185">Reference proteome</keyword>
<dbReference type="EC" id="3.4.24.-" evidence="15"/>
<comment type="function">
    <text evidence="15">Acts as a processive, ATP-dependent zinc metallopeptidase for both cytoplasmic and membrane proteins. Plays a role in the quality control of integral membrane proteins.</text>
</comment>
<evidence type="ECO:0000256" key="10">
    <source>
        <dbReference type="ARBA" id="ARBA00022840"/>
    </source>
</evidence>
<feature type="compositionally biased region" description="Low complexity" evidence="18">
    <location>
        <begin position="668"/>
        <end position="685"/>
    </location>
</feature>
<keyword evidence="3 15" id="KW-1003">Cell membrane</keyword>
<sequence>MDNRSDDHDSEKSDAPQNKRGNNTFLIALVVAGLIAMLFMKSGDEATTIQKSFFLDQLENNNIESVEIAERRVYGTFKVPPNAPEVIDDGVRKRPTDEDGKPVKLPKEFVFIQSLDAGATVQLEQELRAADVPYRNMPPDNTQQIISAIAFIGLPLAILFFLFMMLRRTRSDIMGGGFLSGFSKSPAKRFEANEKMITFNEVAGLEGVKADLQEIVDYLKTPEKFQRLGGFVPKGVLLNGPPGTGKTLLARAVAGEAGVPFFSVNGSEFIQMFVGVGASRVRDLFRTAKENSPSIIFIDEIDAVGRQRGAGLGGGNDEREQTLNQILGEMDGFSSNQAVIVVAATNRPDVLDPALLRPGRFDRHITVGRPTMKGREEIFKVHVRDVPLSEDVDLKRLAAGTVGLTGADIRNMVNEAALWAARQDKKVVQMVDFEYARDKILMGAKREEVLQESEKEKTAYHEAGHTLTAWHLDGAHVVHKVTIIPRGRALGVTQYVPSEDRLSISKRELDHQLIVLLGGRAAEKIIYNETCVGAENDLERATSIARRMVTHWGMSPKIGPVSYKTSDEDPFLGREIHQQRNFSEHTQELVDEEVARILLEADQKAEQLLREHREELETITRALLEHEELGEAELTELIGLSIQVRNRKEGDGMAPGQSIAPESSAAHSPGSAVGGQSSSSESVGS</sequence>
<dbReference type="Pfam" id="PF01434">
    <property type="entry name" value="Peptidase_M41"/>
    <property type="match status" value="1"/>
</dbReference>
<dbReference type="GO" id="GO:0006508">
    <property type="term" value="P:proteolysis"/>
    <property type="evidence" value="ECO:0007669"/>
    <property type="project" value="UniProtKB-KW"/>
</dbReference>
<feature type="binding site" evidence="15">
    <location>
        <position position="537"/>
    </location>
    <ligand>
        <name>Zn(2+)</name>
        <dbReference type="ChEBI" id="CHEBI:29105"/>
        <note>catalytic</note>
    </ligand>
</feature>
<feature type="transmembrane region" description="Helical" evidence="15">
    <location>
        <begin position="21"/>
        <end position="40"/>
    </location>
</feature>
<name>A0A5C6DK28_9BACT</name>
<dbReference type="GO" id="GO:0008270">
    <property type="term" value="F:zinc ion binding"/>
    <property type="evidence" value="ECO:0007669"/>
    <property type="project" value="UniProtKB-UniRule"/>
</dbReference>
<keyword evidence="6 15" id="KW-0479">Metal-binding</keyword>
<evidence type="ECO:0000256" key="11">
    <source>
        <dbReference type="ARBA" id="ARBA00022989"/>
    </source>
</evidence>
<evidence type="ECO:0000256" key="6">
    <source>
        <dbReference type="ARBA" id="ARBA00022723"/>
    </source>
</evidence>
<keyword evidence="11 15" id="KW-1133">Transmembrane helix</keyword>
<dbReference type="FunFam" id="1.10.8.60:FF:000001">
    <property type="entry name" value="ATP-dependent zinc metalloprotease FtsH"/>
    <property type="match status" value="1"/>
</dbReference>
<dbReference type="Pfam" id="PF17862">
    <property type="entry name" value="AAA_lid_3"/>
    <property type="match status" value="1"/>
</dbReference>
<feature type="coiled-coil region" evidence="17">
    <location>
        <begin position="598"/>
        <end position="629"/>
    </location>
</feature>
<evidence type="ECO:0000256" key="18">
    <source>
        <dbReference type="SAM" id="MobiDB-lite"/>
    </source>
</evidence>
<dbReference type="HAMAP" id="MF_01458">
    <property type="entry name" value="FtsH"/>
    <property type="match status" value="1"/>
</dbReference>
<dbReference type="InterPro" id="IPR003960">
    <property type="entry name" value="ATPase_AAA_CS"/>
</dbReference>
<dbReference type="Gene3D" id="3.40.50.300">
    <property type="entry name" value="P-loop containing nucleotide triphosphate hydrolases"/>
    <property type="match status" value="1"/>
</dbReference>
<evidence type="ECO:0000256" key="2">
    <source>
        <dbReference type="ARBA" id="ARBA00010044"/>
    </source>
</evidence>
<dbReference type="InterPro" id="IPR003593">
    <property type="entry name" value="AAA+_ATPase"/>
</dbReference>
<dbReference type="CDD" id="cd19501">
    <property type="entry name" value="RecA-like_FtsH"/>
    <property type="match status" value="1"/>
</dbReference>
<comment type="caution">
    <text evidence="20">The sequence shown here is derived from an EMBL/GenBank/DDBJ whole genome shotgun (WGS) entry which is preliminary data.</text>
</comment>
<evidence type="ECO:0000256" key="15">
    <source>
        <dbReference type="HAMAP-Rule" id="MF_01458"/>
    </source>
</evidence>
<evidence type="ECO:0000313" key="21">
    <source>
        <dbReference type="Proteomes" id="UP000319143"/>
    </source>
</evidence>
<accession>A0A5C6DK28</accession>
<feature type="active site" evidence="15">
    <location>
        <position position="462"/>
    </location>
</feature>